<feature type="transmembrane region" description="Helical" evidence="1">
    <location>
        <begin position="126"/>
        <end position="148"/>
    </location>
</feature>
<name>A0A0G4N136_VERLO</name>
<evidence type="ECO:0000313" key="2">
    <source>
        <dbReference type="EMBL" id="CRK40040.1"/>
    </source>
</evidence>
<keyword evidence="1" id="KW-1133">Transmembrane helix</keyword>
<sequence length="281" mass="31284">MAYVDQEAYQRAVLALYIIAFLGSFVLCILTFAKLRGTDVYLGKAVSWLKATSILLDSIERILFFASRYGSFYTDRSPSPFIAWTAVLLNIWARAMIPILLSAAGSGIHHVMSSELAGRERLVRSLALVLGGFSAVMAIPIFAVFVYAHAESMSSNPYGIVIEAADHMVRLHTALNFMILVASVIVAVWSFTIKSSQWIRSVSKLFIGANCINVLGAAWEMMYQILYSYFPSSFAESAYWIRMMLLLLSTWGTALILALVFIALKKQLSMKRAKNDREASM</sequence>
<feature type="transmembrane region" description="Helical" evidence="1">
    <location>
        <begin position="205"/>
        <end position="227"/>
    </location>
</feature>
<proteinExistence type="predicted"/>
<keyword evidence="1" id="KW-0472">Membrane</keyword>
<protein>
    <submittedName>
        <fullName evidence="2">Uncharacterized protein</fullName>
    </submittedName>
</protein>
<reference evidence="2 3" key="1">
    <citation type="submission" date="2015-05" db="EMBL/GenBank/DDBJ databases">
        <authorList>
            <person name="Wang D.B."/>
            <person name="Wang M."/>
        </authorList>
    </citation>
    <scope>NUCLEOTIDE SEQUENCE [LARGE SCALE GENOMIC DNA]</scope>
    <source>
        <strain evidence="2">VL1</strain>
    </source>
</reference>
<dbReference type="EMBL" id="CVQH01026083">
    <property type="protein sequence ID" value="CRK40040.1"/>
    <property type="molecule type" value="Genomic_DNA"/>
</dbReference>
<gene>
    <name evidence="2" type="ORF">BN1708_008118</name>
</gene>
<organism evidence="2 3">
    <name type="scientific">Verticillium longisporum</name>
    <name type="common">Verticillium dahliae var. longisporum</name>
    <dbReference type="NCBI Taxonomy" id="100787"/>
    <lineage>
        <taxon>Eukaryota</taxon>
        <taxon>Fungi</taxon>
        <taxon>Dikarya</taxon>
        <taxon>Ascomycota</taxon>
        <taxon>Pezizomycotina</taxon>
        <taxon>Sordariomycetes</taxon>
        <taxon>Hypocreomycetidae</taxon>
        <taxon>Glomerellales</taxon>
        <taxon>Plectosphaerellaceae</taxon>
        <taxon>Verticillium</taxon>
    </lineage>
</organism>
<evidence type="ECO:0000313" key="3">
    <source>
        <dbReference type="Proteomes" id="UP000044602"/>
    </source>
</evidence>
<dbReference type="Proteomes" id="UP000044602">
    <property type="component" value="Unassembled WGS sequence"/>
</dbReference>
<feature type="transmembrane region" description="Helical" evidence="1">
    <location>
        <begin position="174"/>
        <end position="193"/>
    </location>
</feature>
<keyword evidence="1" id="KW-0812">Transmembrane</keyword>
<keyword evidence="3" id="KW-1185">Reference proteome</keyword>
<feature type="transmembrane region" description="Helical" evidence="1">
    <location>
        <begin position="239"/>
        <end position="264"/>
    </location>
</feature>
<accession>A0A0G4N136</accession>
<feature type="transmembrane region" description="Helical" evidence="1">
    <location>
        <begin position="12"/>
        <end position="33"/>
    </location>
</feature>
<dbReference type="AlphaFoldDB" id="A0A0G4N136"/>
<feature type="transmembrane region" description="Helical" evidence="1">
    <location>
        <begin position="81"/>
        <end position="105"/>
    </location>
</feature>
<evidence type="ECO:0000256" key="1">
    <source>
        <dbReference type="SAM" id="Phobius"/>
    </source>
</evidence>